<accession>T0HVR4</accession>
<dbReference type="EMBL" id="ATIB01000041">
    <property type="protein sequence ID" value="EQB03370.1"/>
    <property type="molecule type" value="Genomic_DNA"/>
</dbReference>
<dbReference type="PATRIC" id="fig|1114964.3.peg.1216"/>
<feature type="compositionally biased region" description="Basic and acidic residues" evidence="1">
    <location>
        <begin position="39"/>
        <end position="51"/>
    </location>
</feature>
<dbReference type="AlphaFoldDB" id="T0HVR4"/>
<organism evidence="2 3">
    <name type="scientific">Sphingobium baderi LL03</name>
    <dbReference type="NCBI Taxonomy" id="1114964"/>
    <lineage>
        <taxon>Bacteria</taxon>
        <taxon>Pseudomonadati</taxon>
        <taxon>Pseudomonadota</taxon>
        <taxon>Alphaproteobacteria</taxon>
        <taxon>Sphingomonadales</taxon>
        <taxon>Sphingomonadaceae</taxon>
        <taxon>Sphingobium</taxon>
    </lineage>
</organism>
<protein>
    <submittedName>
        <fullName evidence="2">Uncharacterized protein</fullName>
    </submittedName>
</protein>
<evidence type="ECO:0000256" key="1">
    <source>
        <dbReference type="SAM" id="MobiDB-lite"/>
    </source>
</evidence>
<evidence type="ECO:0000313" key="3">
    <source>
        <dbReference type="Proteomes" id="UP000015524"/>
    </source>
</evidence>
<comment type="caution">
    <text evidence="2">The sequence shown here is derived from an EMBL/GenBank/DDBJ whole genome shotgun (WGS) entry which is preliminary data.</text>
</comment>
<name>T0HVR4_9SPHN</name>
<reference evidence="2 3" key="1">
    <citation type="journal article" date="2013" name="Genome Announc.">
        <title>Draft Genome Sequence of a Hexachlorocyclohexane-Degrading Bacterium, Sphingobium baderi Strain LL03T.</title>
        <authorList>
            <person name="Kaur J."/>
            <person name="Verma H."/>
            <person name="Tripathi C."/>
            <person name="Khurana J.P."/>
            <person name="Lal R."/>
        </authorList>
    </citation>
    <scope>NUCLEOTIDE SEQUENCE [LARGE SCALE GENOMIC DNA]</scope>
    <source>
        <strain evidence="2 3">LL03</strain>
    </source>
</reference>
<dbReference type="Proteomes" id="UP000015524">
    <property type="component" value="Unassembled WGS sequence"/>
</dbReference>
<feature type="region of interest" description="Disordered" evidence="1">
    <location>
        <begin position="30"/>
        <end position="51"/>
    </location>
</feature>
<proteinExistence type="predicted"/>
<gene>
    <name evidence="2" type="ORF">L485_06275</name>
</gene>
<evidence type="ECO:0000313" key="2">
    <source>
        <dbReference type="EMBL" id="EQB03370.1"/>
    </source>
</evidence>
<keyword evidence="3" id="KW-1185">Reference proteome</keyword>
<sequence>MAVPFLSFKPVAGAMPLSLYAPTARPLAGLHSRSRPLKSRRDVDGGRSFEK</sequence>